<reference evidence="3 4" key="1">
    <citation type="submission" date="2024-02" db="EMBL/GenBank/DDBJ databases">
        <title>FIRST GENOME SEQUENCES OF Leishmania (Viannia) shawi, Leishmania (Viannia) lindenbergi AND Leishmania (Viannia) utingensis.</title>
        <authorList>
            <person name="Resadore F."/>
            <person name="Custodio M.G.F."/>
            <person name="Boite M.C."/>
            <person name="Cupolillo E."/>
            <person name="Ferreira G.E.M."/>
        </authorList>
    </citation>
    <scope>NUCLEOTIDE SEQUENCE [LARGE SCALE GENOMIC DNA]</scope>
    <source>
        <strain evidence="3 4">MHOM/BR/1966/M15733</strain>
    </source>
</reference>
<evidence type="ECO:0000256" key="1">
    <source>
        <dbReference type="SAM" id="Coils"/>
    </source>
</evidence>
<accession>A0AAW3A7X2</accession>
<name>A0AAW3A7X2_9TRYP</name>
<feature type="coiled-coil region" evidence="1">
    <location>
        <begin position="65"/>
        <end position="208"/>
    </location>
</feature>
<proteinExistence type="predicted"/>
<feature type="region of interest" description="Disordered" evidence="2">
    <location>
        <begin position="15"/>
        <end position="39"/>
    </location>
</feature>
<keyword evidence="4" id="KW-1185">Reference proteome</keyword>
<evidence type="ECO:0000256" key="2">
    <source>
        <dbReference type="SAM" id="MobiDB-lite"/>
    </source>
</evidence>
<comment type="caution">
    <text evidence="3">The sequence shown here is derived from an EMBL/GenBank/DDBJ whole genome shotgun (WGS) entry which is preliminary data.</text>
</comment>
<gene>
    <name evidence="3" type="ORF">Q4I31_005697</name>
</gene>
<evidence type="ECO:0008006" key="5">
    <source>
        <dbReference type="Google" id="ProtNLM"/>
    </source>
</evidence>
<evidence type="ECO:0000313" key="3">
    <source>
        <dbReference type="EMBL" id="KAL0499573.1"/>
    </source>
</evidence>
<keyword evidence="1" id="KW-0175">Coiled coil</keyword>
<evidence type="ECO:0000313" key="4">
    <source>
        <dbReference type="Proteomes" id="UP001500131"/>
    </source>
</evidence>
<organism evidence="3 4">
    <name type="scientific">Leishmania lindenbergi</name>
    <dbReference type="NCBI Taxonomy" id="651832"/>
    <lineage>
        <taxon>Eukaryota</taxon>
        <taxon>Discoba</taxon>
        <taxon>Euglenozoa</taxon>
        <taxon>Kinetoplastea</taxon>
        <taxon>Metakinetoplastina</taxon>
        <taxon>Trypanosomatida</taxon>
        <taxon>Trypanosomatidae</taxon>
        <taxon>Leishmaniinae</taxon>
        <taxon>Leishmania</taxon>
    </lineage>
</organism>
<dbReference type="AlphaFoldDB" id="A0AAW3A7X2"/>
<sequence length="337" mass="38233">MCVIAMEYVDTYGGSGGGGRLRSGAQESTTATGATRPYLEQRTAAPVTSALGQELDRLVGGTLAAQEYRDRLEALTRSVQASDEKVLNLTRLVKLSQSIQEEKETDLQRQNDELRARLKRQEQLTTQLQRQLEDMQAAVDVQAFHQVVARLEGQVSAYKGRQEEEWVSLQQRIGELEERLQRTSTCTAERCEQRLMQLDERLQQITHSTADATNQWAKRNFIRLKEHVDSLRVDLDDVRGGQQELKSTVQSASCRAEVEYKKVLLLLQQKTKEADALSSLVEKELQHLQKVAHRHQILASKDITPAFEFDEKPYDALKFAGEGRRRGAVSAADRRRR</sequence>
<dbReference type="Proteomes" id="UP001500131">
    <property type="component" value="Unassembled WGS sequence"/>
</dbReference>
<protein>
    <recommendedName>
        <fullName evidence="5">NUP-1 protein</fullName>
    </recommendedName>
</protein>
<dbReference type="EMBL" id="JBAMZK010000031">
    <property type="protein sequence ID" value="KAL0499573.1"/>
    <property type="molecule type" value="Genomic_DNA"/>
</dbReference>